<dbReference type="Proteomes" id="UP001056907">
    <property type="component" value="Chromosome"/>
</dbReference>
<dbReference type="PROSITE" id="PS51257">
    <property type="entry name" value="PROKAR_LIPOPROTEIN"/>
    <property type="match status" value="1"/>
</dbReference>
<organism evidence="1 2">
    <name type="scientific">Pseudomonas pergaminensis</name>
    <dbReference type="NCBI Taxonomy" id="2853159"/>
    <lineage>
        <taxon>Bacteria</taxon>
        <taxon>Pseudomonadati</taxon>
        <taxon>Pseudomonadota</taxon>
        <taxon>Gammaproteobacteria</taxon>
        <taxon>Pseudomonadales</taxon>
        <taxon>Pseudomonadaceae</taxon>
        <taxon>Pseudomonas</taxon>
    </lineage>
</organism>
<dbReference type="RefSeq" id="WP_252994163.1">
    <property type="nucleotide sequence ID" value="NZ_CP078013.2"/>
</dbReference>
<evidence type="ECO:0000313" key="1">
    <source>
        <dbReference type="EMBL" id="USW03722.1"/>
    </source>
</evidence>
<evidence type="ECO:0000313" key="2">
    <source>
        <dbReference type="Proteomes" id="UP001056907"/>
    </source>
</evidence>
<accession>A0ABD7TQ85</accession>
<gene>
    <name evidence="1" type="ORF">KUA23_13940</name>
</gene>
<dbReference type="AlphaFoldDB" id="A0ABD7TQ85"/>
<protein>
    <recommendedName>
        <fullName evidence="3">Antitoxin component YwqK of the YwqJK toxin-antitoxin module</fullName>
    </recommendedName>
</protein>
<name>A0ABD7TQ85_9PSED</name>
<reference evidence="1" key="1">
    <citation type="journal article" date="2022" name="Front. Plant Sci.">
        <title>Agronomic efficiency and genome mining analysis of the wheat-biostimulant rhizospheric bacterium Pseudomonas pergaminensis sp. nov. strain 1008T.</title>
        <authorList>
            <person name="Diaz M."/>
            <person name="Bach T."/>
            <person name="Gonzalez Anta G."/>
            <person name="Agaras B."/>
            <person name="Wibberg D."/>
            <person name="Noguera F."/>
            <person name="Canciani W."/>
            <person name="Valverde C."/>
        </authorList>
    </citation>
    <scope>NUCLEOTIDE SEQUENCE</scope>
    <source>
        <strain evidence="1">1008</strain>
    </source>
</reference>
<dbReference type="Gene3D" id="2.20.110.10">
    <property type="entry name" value="Histone H3 K4-specific methyltransferase SET7/9 N-terminal domain"/>
    <property type="match status" value="2"/>
</dbReference>
<sequence length="324" mass="35807">MNGIKLGLFAVFLGTALVGCGSDTLDWDNARISGGKIYSGKDNKPFSGYVTNAPMKTLINGPETDLLGLHFRNVEPANRQETLPTPSLICDVGASEGLRDGKIACRSNSGLVRLEGEFNKGLASGKWTIYDSKGRLSLSAAFNDGKFDGRLEIYNPSGQGKLLSQGYKKGTLDGTDDRWQGNGTQVFSTVWNNGKENGLHREWWDYGKLKMEVTFIDGKQDGLATFFNDDNSVSRTVAPFQGEYARITRYNSTGETELYDLDRSGIQHPVVPSRKSNNIQNIATAGDCSDQWMNAYREEMGEEAMVRHDQIAEWEQWCAEGKTP</sequence>
<evidence type="ECO:0008006" key="3">
    <source>
        <dbReference type="Google" id="ProtNLM"/>
    </source>
</evidence>
<dbReference type="EMBL" id="CP078013">
    <property type="protein sequence ID" value="USW03722.1"/>
    <property type="molecule type" value="Genomic_DNA"/>
</dbReference>
<dbReference type="SUPFAM" id="SSF82185">
    <property type="entry name" value="Histone H3 K4-specific methyltransferase SET7/9 N-terminal domain"/>
    <property type="match status" value="2"/>
</dbReference>
<dbReference type="KEGG" id="ppeg:KUA23_13940"/>
<reference evidence="1" key="2">
    <citation type="submission" date="2024-04" db="EMBL/GenBank/DDBJ databases">
        <authorList>
            <person name="Diaz M."/>
            <person name="Bach T."/>
            <person name="Gonzalez Anta G."/>
            <person name="Agaras B."/>
            <person name="Wibberg D."/>
            <person name="Noguera F."/>
            <person name="Canciani W."/>
            <person name="Ybarra T."/>
            <person name="Nunez M.L."/>
            <person name="Valverde C."/>
        </authorList>
    </citation>
    <scope>NUCLEOTIDE SEQUENCE</scope>
    <source>
        <strain evidence="1">1008</strain>
    </source>
</reference>
<proteinExistence type="predicted"/>